<dbReference type="NCBIfam" id="NF038083">
    <property type="entry name" value="CU044_5270_fam"/>
    <property type="match status" value="1"/>
</dbReference>
<keyword evidence="3" id="KW-1185">Reference proteome</keyword>
<protein>
    <submittedName>
        <fullName evidence="2">Uncharacterized protein</fullName>
    </submittedName>
</protein>
<reference evidence="2 3" key="1">
    <citation type="submission" date="2020-08" db="EMBL/GenBank/DDBJ databases">
        <title>Sequencing the genomes of 1000 actinobacteria strains.</title>
        <authorList>
            <person name="Klenk H.-P."/>
        </authorList>
    </citation>
    <scope>NUCLEOTIDE SEQUENCE [LARGE SCALE GENOMIC DNA]</scope>
    <source>
        <strain evidence="2 3">DSM 17294</strain>
    </source>
</reference>
<proteinExistence type="predicted"/>
<evidence type="ECO:0000256" key="1">
    <source>
        <dbReference type="SAM" id="Phobius"/>
    </source>
</evidence>
<keyword evidence="1" id="KW-0812">Transmembrane</keyword>
<dbReference type="RefSeq" id="WP_184832135.1">
    <property type="nucleotide sequence ID" value="NZ_BAAAVN010000015.1"/>
</dbReference>
<gene>
    <name evidence="2" type="ORF">HDA44_001280</name>
</gene>
<keyword evidence="1" id="KW-1133">Transmembrane helix</keyword>
<dbReference type="Proteomes" id="UP000558997">
    <property type="component" value="Unassembled WGS sequence"/>
</dbReference>
<dbReference type="AlphaFoldDB" id="A0A841DJZ6"/>
<evidence type="ECO:0000313" key="3">
    <source>
        <dbReference type="Proteomes" id="UP000558997"/>
    </source>
</evidence>
<dbReference type="InterPro" id="IPR047789">
    <property type="entry name" value="CU044_5270-like"/>
</dbReference>
<comment type="caution">
    <text evidence="2">The sequence shown here is derived from an EMBL/GenBank/DDBJ whole genome shotgun (WGS) entry which is preliminary data.</text>
</comment>
<sequence length="347" mass="36911">MSHDIKELLQDLSEDAPGAERIDLERQIGKGRALVRRRRRQVAGVSLVLTAGLVVGVNALPAGPPAQSQTAIPAPADRVLTKSSAKDLMLVAASYQTRAETTAGKFYRTRVLDADTSFRTGSGAAAYTVEQRTITETWFAADGSRMWFGVRKLGARPATPADEAKWRAAGSPTNWAIEHPDTASGKPITISGAASAPTLSAASGAAAKFYLGSPVGLTFQQVKELPTDPALLRQRLLRDKPSGTPEAKWLPVMLSKLLLDLPTSPQVRATAFKLLATQPGAQVTPQVRDSLGRVGTEVAWTGGLRLIVDPASGQLLTLATTDKPVQHLLLQSTWSNETPTAPSATIR</sequence>
<evidence type="ECO:0000313" key="2">
    <source>
        <dbReference type="EMBL" id="MBB5977939.1"/>
    </source>
</evidence>
<keyword evidence="1" id="KW-0472">Membrane</keyword>
<accession>A0A841DJZ6</accession>
<feature type="transmembrane region" description="Helical" evidence="1">
    <location>
        <begin position="42"/>
        <end position="60"/>
    </location>
</feature>
<organism evidence="2 3">
    <name type="scientific">Kribbella solani</name>
    <dbReference type="NCBI Taxonomy" id="236067"/>
    <lineage>
        <taxon>Bacteria</taxon>
        <taxon>Bacillati</taxon>
        <taxon>Actinomycetota</taxon>
        <taxon>Actinomycetes</taxon>
        <taxon>Propionibacteriales</taxon>
        <taxon>Kribbellaceae</taxon>
        <taxon>Kribbella</taxon>
    </lineage>
</organism>
<dbReference type="EMBL" id="JACHNF010000001">
    <property type="protein sequence ID" value="MBB5977939.1"/>
    <property type="molecule type" value="Genomic_DNA"/>
</dbReference>
<name>A0A841DJZ6_9ACTN</name>